<keyword evidence="3" id="KW-0934">Plastid</keyword>
<dbReference type="PANTHER" id="PTHR34136">
    <property type="match status" value="1"/>
</dbReference>
<dbReference type="AlphaFoldDB" id="A0A2H4ZPP3"/>
<geneLocation type="plastid" evidence="3"/>
<dbReference type="CDD" id="cd06533">
    <property type="entry name" value="Glyco_transf_WecG_TagA"/>
    <property type="match status" value="1"/>
</dbReference>
<dbReference type="InterPro" id="IPR004629">
    <property type="entry name" value="WecG_TagA_CpsF"/>
</dbReference>
<reference evidence="3" key="1">
    <citation type="submission" date="2017-10" db="EMBL/GenBank/DDBJ databases">
        <title>Paulinella longichromatophora chromatophore genome.</title>
        <authorList>
            <person name="Lhee D."/>
            <person name="Yoon H.S."/>
        </authorList>
    </citation>
    <scope>NUCLEOTIDE SEQUENCE</scope>
</reference>
<dbReference type="PANTHER" id="PTHR34136:SF1">
    <property type="entry name" value="UDP-N-ACETYL-D-MANNOSAMINURONIC ACID TRANSFERASE"/>
    <property type="match status" value="1"/>
</dbReference>
<keyword evidence="2 3" id="KW-0808">Transferase</keyword>
<evidence type="ECO:0000313" key="3">
    <source>
        <dbReference type="EMBL" id="AUG32490.1"/>
    </source>
</evidence>
<evidence type="ECO:0000256" key="2">
    <source>
        <dbReference type="ARBA" id="ARBA00022679"/>
    </source>
</evidence>
<dbReference type="Pfam" id="PF03808">
    <property type="entry name" value="Glyco_tran_WecG"/>
    <property type="match status" value="1"/>
</dbReference>
<proteinExistence type="predicted"/>
<protein>
    <submittedName>
        <fullName evidence="3">Glycosyl transferase WecB/TagA/CpsF</fullName>
    </submittedName>
</protein>
<keyword evidence="1" id="KW-0328">Glycosyltransferase</keyword>
<name>A0A2H4ZPP3_9EUKA</name>
<dbReference type="GO" id="GO:0016758">
    <property type="term" value="F:hexosyltransferase activity"/>
    <property type="evidence" value="ECO:0007669"/>
    <property type="project" value="TreeGrafter"/>
</dbReference>
<gene>
    <name evidence="3" type="ORF">PLO_498</name>
</gene>
<dbReference type="NCBIfam" id="TIGR00696">
    <property type="entry name" value="wecG_tagA_cpsF"/>
    <property type="match status" value="1"/>
</dbReference>
<accession>A0A2H4ZPP3</accession>
<evidence type="ECO:0000256" key="1">
    <source>
        <dbReference type="ARBA" id="ARBA00022676"/>
    </source>
</evidence>
<sequence>MGVSPSTKTNQSVLGIKVHACKNVYYSALDLYKTGGGQIITLNAEMTMAARLNPKLREVIENAPLVIPDGAGIVWALSRQGIQVIRTPGIDLAYRLLQHAEIHGWKTALIGSRPEVIQILVRRLRKELPNLNLVFAAHGYQSVDKWTLLEKHLIRLNPDLILVALGGPHQEIWAMDMHNQSSGLWMGVGGSFDIWAGIKKRAPRWMGAFNLEWVYRLIQEPSRWNRMLVLPTFAWKVIVNTRS</sequence>
<dbReference type="EMBL" id="MG264610">
    <property type="protein sequence ID" value="AUG32490.1"/>
    <property type="molecule type" value="Genomic_DNA"/>
</dbReference>
<organism evidence="3">
    <name type="scientific">Paulinella longichromatophora</name>
    <dbReference type="NCBI Taxonomy" id="1708747"/>
    <lineage>
        <taxon>Eukaryota</taxon>
        <taxon>Sar</taxon>
        <taxon>Rhizaria</taxon>
        <taxon>Cercozoa</taxon>
        <taxon>Imbricatea</taxon>
        <taxon>Silicofilosea</taxon>
        <taxon>Euglyphida</taxon>
        <taxon>Paulinellidae</taxon>
        <taxon>Paulinella</taxon>
    </lineage>
</organism>